<evidence type="ECO:0000256" key="1">
    <source>
        <dbReference type="SAM" id="Phobius"/>
    </source>
</evidence>
<sequence>MRRSGPLGSNAPTKTGLARHRFEGVRTTLLAVVAVAAVTGTGAVVGIAPTATAQPAPVIDVFTADGRTPLADTPVHIGDTIVVKGRGFDPAANTAGLPVPVPPGVPHGTFVTFGAFEPRWRPSEGAPTSARAAQRSAVKWVLSKSALDRVPSAPFDFQRTIRHQWVELEPDGEFTATLQVRLPEQIPANARLGVYTYAAAEAINPAQELVVPVVFDPAPGPNAPAPPPRDLRWALAPGFGSTVTDTLQGTLAGSGGAGVHDDGSLGFTFDSADLDAAGYGTLRYRGVVVAATRFHLGEIAIANPWIEFTPDGTWLSADTSTSDTVGADSLARTRLARLDTGPAPGVTQWTTVPARFEPTLRPTSLLPYANTQAAPVSFHIG</sequence>
<evidence type="ECO:0000313" key="3">
    <source>
        <dbReference type="EMBL" id="VFA99314.1"/>
    </source>
</evidence>
<dbReference type="Proteomes" id="UP000290439">
    <property type="component" value="Chromosome"/>
</dbReference>
<accession>A0A4U8W481</accession>
<evidence type="ECO:0000313" key="4">
    <source>
        <dbReference type="Proteomes" id="UP000290439"/>
    </source>
</evidence>
<gene>
    <name evidence="3" type="ORF">NCTC10797_03097</name>
</gene>
<name>A0A4U8W481_9NOCA</name>
<evidence type="ECO:0000259" key="2">
    <source>
        <dbReference type="Pfam" id="PF04213"/>
    </source>
</evidence>
<feature type="transmembrane region" description="Helical" evidence="1">
    <location>
        <begin position="29"/>
        <end position="48"/>
    </location>
</feature>
<feature type="domain" description="Htaa" evidence="2">
    <location>
        <begin position="231"/>
        <end position="359"/>
    </location>
</feature>
<keyword evidence="1" id="KW-1133">Transmembrane helix</keyword>
<reference evidence="3 4" key="1">
    <citation type="submission" date="2019-02" db="EMBL/GenBank/DDBJ databases">
        <authorList>
            <consortium name="Pathogen Informatics"/>
        </authorList>
    </citation>
    <scope>NUCLEOTIDE SEQUENCE [LARGE SCALE GENOMIC DNA]</scope>
    <source>
        <strain evidence="3 4">3012STDY6756504</strain>
    </source>
</reference>
<dbReference type="InterPro" id="IPR007331">
    <property type="entry name" value="Htaa"/>
</dbReference>
<dbReference type="AlphaFoldDB" id="A0A4U8W481"/>
<dbReference type="EMBL" id="LR215973">
    <property type="protein sequence ID" value="VFA99314.1"/>
    <property type="molecule type" value="Genomic_DNA"/>
</dbReference>
<keyword evidence="1" id="KW-0472">Membrane</keyword>
<organism evidence="3 4">
    <name type="scientific">Nocardia cyriacigeorgica</name>
    <dbReference type="NCBI Taxonomy" id="135487"/>
    <lineage>
        <taxon>Bacteria</taxon>
        <taxon>Bacillati</taxon>
        <taxon>Actinomycetota</taxon>
        <taxon>Actinomycetes</taxon>
        <taxon>Mycobacteriales</taxon>
        <taxon>Nocardiaceae</taxon>
        <taxon>Nocardia</taxon>
    </lineage>
</organism>
<proteinExistence type="predicted"/>
<protein>
    <submittedName>
        <fullName evidence="3">Htaa</fullName>
    </submittedName>
</protein>
<keyword evidence="1" id="KW-0812">Transmembrane</keyword>
<dbReference type="Pfam" id="PF04213">
    <property type="entry name" value="HtaA"/>
    <property type="match status" value="1"/>
</dbReference>